<dbReference type="PANTHER" id="PTHR43709">
    <property type="entry name" value="ACONITATE ISOMERASE-RELATED"/>
    <property type="match status" value="1"/>
</dbReference>
<dbReference type="InterPro" id="IPR007400">
    <property type="entry name" value="PrpF-like"/>
</dbReference>
<name>A0A8B2NUV4_9HYPH</name>
<dbReference type="PANTHER" id="PTHR43709:SF2">
    <property type="entry name" value="DUF453 DOMAIN PROTEIN (AFU_ORTHOLOGUE AFUA_6G00360)"/>
    <property type="match status" value="1"/>
</dbReference>
<gene>
    <name evidence="3" type="ORF">DLJ53_11995</name>
</gene>
<comment type="similarity">
    <text evidence="1">Belongs to the PrpF family.</text>
</comment>
<dbReference type="GO" id="GO:0016853">
    <property type="term" value="F:isomerase activity"/>
    <property type="evidence" value="ECO:0007669"/>
    <property type="project" value="UniProtKB-KW"/>
</dbReference>
<comment type="caution">
    <text evidence="3">The sequence shown here is derived from an EMBL/GenBank/DDBJ whole genome shotgun (WGS) entry which is preliminary data.</text>
</comment>
<keyword evidence="4" id="KW-1185">Reference proteome</keyword>
<dbReference type="RefSeq" id="WP_111345412.1">
    <property type="nucleotide sequence ID" value="NZ_QHHQ01000002.1"/>
</dbReference>
<organism evidence="3 4">
    <name type="scientific">Acuticoccus sediminis</name>
    <dbReference type="NCBI Taxonomy" id="2184697"/>
    <lineage>
        <taxon>Bacteria</taxon>
        <taxon>Pseudomonadati</taxon>
        <taxon>Pseudomonadota</taxon>
        <taxon>Alphaproteobacteria</taxon>
        <taxon>Hyphomicrobiales</taxon>
        <taxon>Amorphaceae</taxon>
        <taxon>Acuticoccus</taxon>
    </lineage>
</organism>
<evidence type="ECO:0000256" key="2">
    <source>
        <dbReference type="ARBA" id="ARBA00023235"/>
    </source>
</evidence>
<keyword evidence="2" id="KW-0413">Isomerase</keyword>
<evidence type="ECO:0000313" key="3">
    <source>
        <dbReference type="EMBL" id="RAI02088.1"/>
    </source>
</evidence>
<reference evidence="3 4" key="1">
    <citation type="submission" date="2018-05" db="EMBL/GenBank/DDBJ databases">
        <title>Acuticoccus sediminis sp. nov., isolated from deep-sea sediment of Indian Ocean.</title>
        <authorList>
            <person name="Liu X."/>
            <person name="Lai Q."/>
            <person name="Du Y."/>
            <person name="Sun F."/>
            <person name="Zhang X."/>
            <person name="Wang S."/>
            <person name="Shao Z."/>
        </authorList>
    </citation>
    <scope>NUCLEOTIDE SEQUENCE [LARGE SCALE GENOMIC DNA]</scope>
    <source>
        <strain evidence="3 4">PTG4-2</strain>
    </source>
</reference>
<evidence type="ECO:0000313" key="4">
    <source>
        <dbReference type="Proteomes" id="UP000249590"/>
    </source>
</evidence>
<evidence type="ECO:0000256" key="1">
    <source>
        <dbReference type="ARBA" id="ARBA00007673"/>
    </source>
</evidence>
<dbReference type="Pfam" id="PF04303">
    <property type="entry name" value="PrpF"/>
    <property type="match status" value="1"/>
</dbReference>
<dbReference type="EMBL" id="QHHQ01000002">
    <property type="protein sequence ID" value="RAI02088.1"/>
    <property type="molecule type" value="Genomic_DNA"/>
</dbReference>
<sequence>MATRQSGYRAVFMRGGTSKAVIFRDPDIPADPDERHAMFLRLMGSPDPARRQLDGLGGGVSSLSKVCIVGPSAREDADVDYTFAQIPVTGTTVDYSANCGNMSSAIGPFAVEEGLVAANGDEATVRIFNANTSKIIVSRFPVRDGLPVVEGDFVNPGVAGSGAPIRLDFLDPGGATTGRLLPTGSPVDTFEHPDLPGPVEASLVDATNMVAFVPAAFLGASGIETPDAIEADATLMHRLELLRRLASVRAGLSADEAAAGRIEGNPKVALVSAPRPYALTSGESVGADGFDVGVRIISMGQAHRAITLTGALCTAVAARIPGTVVASAARVPAAADTPVRIGHSSGILPAVSDVVTTDGALTARSAGVFRTARRLMEGQVYA</sequence>
<accession>A0A8B2NUV4</accession>
<dbReference type="Gene3D" id="3.10.310.10">
    <property type="entry name" value="Diaminopimelate Epimerase, Chain A, domain 1"/>
    <property type="match status" value="2"/>
</dbReference>
<protein>
    <submittedName>
        <fullName evidence="3">PrpF family protein</fullName>
    </submittedName>
</protein>
<dbReference type="OrthoDB" id="9779763at2"/>
<dbReference type="AlphaFoldDB" id="A0A8B2NUV4"/>
<proteinExistence type="inferred from homology"/>
<dbReference type="SUPFAM" id="SSF54506">
    <property type="entry name" value="Diaminopimelate epimerase-like"/>
    <property type="match status" value="2"/>
</dbReference>
<dbReference type="Proteomes" id="UP000249590">
    <property type="component" value="Unassembled WGS sequence"/>
</dbReference>